<organism evidence="1 2">
    <name type="scientific">Desulfoluna butyratoxydans</name>
    <dbReference type="NCBI Taxonomy" id="231438"/>
    <lineage>
        <taxon>Bacteria</taxon>
        <taxon>Pseudomonadati</taxon>
        <taxon>Thermodesulfobacteriota</taxon>
        <taxon>Desulfobacteria</taxon>
        <taxon>Desulfobacterales</taxon>
        <taxon>Desulfolunaceae</taxon>
        <taxon>Desulfoluna</taxon>
    </lineage>
</organism>
<reference evidence="1 2" key="1">
    <citation type="submission" date="2019-03" db="EMBL/GenBank/DDBJ databases">
        <authorList>
            <person name="Nijsse B."/>
        </authorList>
    </citation>
    <scope>NUCLEOTIDE SEQUENCE [LARGE SCALE GENOMIC DNA]</scope>
    <source>
        <strain evidence="1">Desulfoluna butyratoxydans MSL71</strain>
    </source>
</reference>
<evidence type="ECO:0000313" key="2">
    <source>
        <dbReference type="Proteomes" id="UP000507962"/>
    </source>
</evidence>
<gene>
    <name evidence="1" type="ORF">MSL71_24310</name>
</gene>
<proteinExistence type="predicted"/>
<dbReference type="Proteomes" id="UP000507962">
    <property type="component" value="Unassembled WGS sequence"/>
</dbReference>
<protein>
    <submittedName>
        <fullName evidence="1">Uncharacterized protein</fullName>
    </submittedName>
</protein>
<dbReference type="RefSeq" id="WP_180140598.1">
    <property type="nucleotide sequence ID" value="NZ_CAADHO010000003.1"/>
</dbReference>
<dbReference type="AlphaFoldDB" id="A0A4U8YMK8"/>
<name>A0A4U8YMK8_9BACT</name>
<evidence type="ECO:0000313" key="1">
    <source>
        <dbReference type="EMBL" id="VFQ44774.1"/>
    </source>
</evidence>
<sequence length="235" mass="27401">MNETPKTLLDEYIPLIIPSVEISIDEEKGLGLSYSHFEWCRTEDAKRDSDYMQAFGEGDSLELIGYTNGYDTDIEPYLKGRPFRLPDVSFAFGDETLVLSEKAQSVLTLNKKMGITKGSAVLTDPTGKSHPGYHFVSFYNPLPVDRAVKRFQKIPELERPFIYLELKEYHEMVMVHQSVCKKWHDLGIDCFLSELPEEYHDLEKLQSDSLYYSNHEMWFDSLDDWQNNIYEYSTY</sequence>
<accession>A0A4U8YMK8</accession>
<dbReference type="EMBL" id="CAADHO010000003">
    <property type="protein sequence ID" value="VFQ44774.1"/>
    <property type="molecule type" value="Genomic_DNA"/>
</dbReference>
<keyword evidence="2" id="KW-1185">Reference proteome</keyword>